<keyword evidence="1" id="KW-1133">Transmembrane helix</keyword>
<reference evidence="3" key="1">
    <citation type="submission" date="2016-10" db="EMBL/GenBank/DDBJ databases">
        <authorList>
            <person name="Varghese N."/>
            <person name="Submissions S."/>
        </authorList>
    </citation>
    <scope>NUCLEOTIDE SEQUENCE [LARGE SCALE GENOMIC DNA]</scope>
    <source>
        <strain evidence="3">DSM 24740</strain>
    </source>
</reference>
<evidence type="ECO:0000313" key="2">
    <source>
        <dbReference type="EMBL" id="SER30229.1"/>
    </source>
</evidence>
<dbReference type="RefSeq" id="WP_090172720.1">
    <property type="nucleotide sequence ID" value="NZ_FOFB01000033.1"/>
</dbReference>
<name>A0A1H9N3G5_9BACT</name>
<organism evidence="2 3">
    <name type="scientific">Neolewinella agarilytica</name>
    <dbReference type="NCBI Taxonomy" id="478744"/>
    <lineage>
        <taxon>Bacteria</taxon>
        <taxon>Pseudomonadati</taxon>
        <taxon>Bacteroidota</taxon>
        <taxon>Saprospiria</taxon>
        <taxon>Saprospirales</taxon>
        <taxon>Lewinellaceae</taxon>
        <taxon>Neolewinella</taxon>
    </lineage>
</organism>
<protein>
    <submittedName>
        <fullName evidence="2">Uncharacterized protein</fullName>
    </submittedName>
</protein>
<evidence type="ECO:0000256" key="1">
    <source>
        <dbReference type="SAM" id="Phobius"/>
    </source>
</evidence>
<dbReference type="EMBL" id="FOFB01000033">
    <property type="protein sequence ID" value="SER30229.1"/>
    <property type="molecule type" value="Genomic_DNA"/>
</dbReference>
<dbReference type="Proteomes" id="UP000199021">
    <property type="component" value="Unassembled WGS sequence"/>
</dbReference>
<keyword evidence="1" id="KW-0812">Transmembrane</keyword>
<keyword evidence="3" id="KW-1185">Reference proteome</keyword>
<evidence type="ECO:0000313" key="3">
    <source>
        <dbReference type="Proteomes" id="UP000199021"/>
    </source>
</evidence>
<accession>A0A1H9N3G5</accession>
<dbReference type="InParanoid" id="A0A1H9N3G5"/>
<gene>
    <name evidence="2" type="ORF">SAMN05444359_13330</name>
</gene>
<dbReference type="AlphaFoldDB" id="A0A1H9N3G5"/>
<dbReference type="OrthoDB" id="1120747at2"/>
<dbReference type="STRING" id="478744.SAMN05444359_13330"/>
<proteinExistence type="predicted"/>
<feature type="transmembrane region" description="Helical" evidence="1">
    <location>
        <begin position="94"/>
        <end position="114"/>
    </location>
</feature>
<keyword evidence="1" id="KW-0472">Membrane</keyword>
<sequence length="231" mass="25894">MTTDNLEDFILNNREAFDEETPSPDIWNRIESAIHTDGDDDNDPFEAFVASNRDAFDDSTPPPRLEGRIFAALGEQAGASPMPPMQVVHRRRRLMPVLGIAASMLLLITAAFLIGNNRGYQTGSEEQLAAELDRIDPELAETESYYRETIAENFTKVSQVNHDPQLVKDLEAIDEATAEIRANLLEVPASQRPALVQKLIETYRTKLDILLRIQQHLPSPSTTTQQPNNEL</sequence>